<dbReference type="AlphaFoldDB" id="A0A165K3M6"/>
<organism evidence="2 3">
    <name type="scientific">Calocera cornea HHB12733</name>
    <dbReference type="NCBI Taxonomy" id="1353952"/>
    <lineage>
        <taxon>Eukaryota</taxon>
        <taxon>Fungi</taxon>
        <taxon>Dikarya</taxon>
        <taxon>Basidiomycota</taxon>
        <taxon>Agaricomycotina</taxon>
        <taxon>Dacrymycetes</taxon>
        <taxon>Dacrymycetales</taxon>
        <taxon>Dacrymycetaceae</taxon>
        <taxon>Calocera</taxon>
    </lineage>
</organism>
<feature type="compositionally biased region" description="Low complexity" evidence="1">
    <location>
        <begin position="116"/>
        <end position="130"/>
    </location>
</feature>
<accession>A0A165K3M6</accession>
<keyword evidence="3" id="KW-1185">Reference proteome</keyword>
<feature type="compositionally biased region" description="Low complexity" evidence="1">
    <location>
        <begin position="153"/>
        <end position="180"/>
    </location>
</feature>
<dbReference type="EMBL" id="KV423915">
    <property type="protein sequence ID" value="KZT62633.1"/>
    <property type="molecule type" value="Genomic_DNA"/>
</dbReference>
<dbReference type="Proteomes" id="UP000076842">
    <property type="component" value="Unassembled WGS sequence"/>
</dbReference>
<reference evidence="2 3" key="1">
    <citation type="journal article" date="2016" name="Mol. Biol. Evol.">
        <title>Comparative Genomics of Early-Diverging Mushroom-Forming Fungi Provides Insights into the Origins of Lignocellulose Decay Capabilities.</title>
        <authorList>
            <person name="Nagy L.G."/>
            <person name="Riley R."/>
            <person name="Tritt A."/>
            <person name="Adam C."/>
            <person name="Daum C."/>
            <person name="Floudas D."/>
            <person name="Sun H."/>
            <person name="Yadav J.S."/>
            <person name="Pangilinan J."/>
            <person name="Larsson K.H."/>
            <person name="Matsuura K."/>
            <person name="Barry K."/>
            <person name="Labutti K."/>
            <person name="Kuo R."/>
            <person name="Ohm R.A."/>
            <person name="Bhattacharya S.S."/>
            <person name="Shirouzu T."/>
            <person name="Yoshinaga Y."/>
            <person name="Martin F.M."/>
            <person name="Grigoriev I.V."/>
            <person name="Hibbett D.S."/>
        </authorList>
    </citation>
    <scope>NUCLEOTIDE SEQUENCE [LARGE SCALE GENOMIC DNA]</scope>
    <source>
        <strain evidence="2 3">HHB12733</strain>
    </source>
</reference>
<proteinExistence type="predicted"/>
<dbReference type="InParanoid" id="A0A165K3M6"/>
<sequence length="228" mass="24869">MLVEESTSVTIQTRDSPVPAEPELSPADKSQSSGPEPNELCPTPIETGFADSEVLDFEGKRPPPLRLRNLLDARRSRMARRHSICVASPVSPLDEEVSVPSRKNPLSFGHIRRRSSIGSSTSRGVTSTSSYRPTWGTPSVAFDPPAPPSMTYSDSSPDSGVDVDSPASRPSTSASSYYAPTRTPSVTSFQIMDSVRQSFQQAKFDPEMAETLFQGTTAQNFLRIFRPE</sequence>
<gene>
    <name evidence="2" type="ORF">CALCODRAFT_489635</name>
</gene>
<evidence type="ECO:0000313" key="3">
    <source>
        <dbReference type="Proteomes" id="UP000076842"/>
    </source>
</evidence>
<name>A0A165K3M6_9BASI</name>
<feature type="region of interest" description="Disordered" evidence="1">
    <location>
        <begin position="91"/>
        <end position="180"/>
    </location>
</feature>
<evidence type="ECO:0000256" key="1">
    <source>
        <dbReference type="SAM" id="MobiDB-lite"/>
    </source>
</evidence>
<protein>
    <submittedName>
        <fullName evidence="2">Uncharacterized protein</fullName>
    </submittedName>
</protein>
<dbReference type="OrthoDB" id="10566498at2759"/>
<feature type="compositionally biased region" description="Polar residues" evidence="1">
    <location>
        <begin position="1"/>
        <end position="15"/>
    </location>
</feature>
<feature type="region of interest" description="Disordered" evidence="1">
    <location>
        <begin position="1"/>
        <end position="46"/>
    </location>
</feature>
<evidence type="ECO:0000313" key="2">
    <source>
        <dbReference type="EMBL" id="KZT62633.1"/>
    </source>
</evidence>